<evidence type="ECO:0000313" key="3">
    <source>
        <dbReference type="Proteomes" id="UP000297703"/>
    </source>
</evidence>
<feature type="region of interest" description="Disordered" evidence="1">
    <location>
        <begin position="33"/>
        <end position="66"/>
    </location>
</feature>
<organism evidence="2 3">
    <name type="scientific">Platysternon megacephalum</name>
    <name type="common">big-headed turtle</name>
    <dbReference type="NCBI Taxonomy" id="55544"/>
    <lineage>
        <taxon>Eukaryota</taxon>
        <taxon>Metazoa</taxon>
        <taxon>Chordata</taxon>
        <taxon>Craniata</taxon>
        <taxon>Vertebrata</taxon>
        <taxon>Euteleostomi</taxon>
        <taxon>Archelosauria</taxon>
        <taxon>Testudinata</taxon>
        <taxon>Testudines</taxon>
        <taxon>Cryptodira</taxon>
        <taxon>Durocryptodira</taxon>
        <taxon>Testudinoidea</taxon>
        <taxon>Platysternidae</taxon>
        <taxon>Platysternon</taxon>
    </lineage>
</organism>
<comment type="caution">
    <text evidence="2">The sequence shown here is derived from an EMBL/GenBank/DDBJ whole genome shotgun (WGS) entry which is preliminary data.</text>
</comment>
<protein>
    <submittedName>
        <fullName evidence="2">Maestro heat-like repeat-containing protein family member 2B</fullName>
    </submittedName>
</protein>
<dbReference type="AlphaFoldDB" id="A0A4D9DN82"/>
<reference evidence="2 3" key="1">
    <citation type="submission" date="2019-04" db="EMBL/GenBank/DDBJ databases">
        <title>Draft genome of the big-headed turtle Platysternon megacephalum.</title>
        <authorList>
            <person name="Gong S."/>
        </authorList>
    </citation>
    <scope>NUCLEOTIDE SEQUENCE [LARGE SCALE GENOMIC DNA]</scope>
    <source>
        <strain evidence="2">DO16091913</strain>
        <tissue evidence="2">Muscle</tissue>
    </source>
</reference>
<accession>A0A4D9DN82</accession>
<keyword evidence="3" id="KW-1185">Reference proteome</keyword>
<evidence type="ECO:0000256" key="1">
    <source>
        <dbReference type="SAM" id="MobiDB-lite"/>
    </source>
</evidence>
<gene>
    <name evidence="2" type="ORF">DR999_PMT19564</name>
</gene>
<reference evidence="2 3" key="2">
    <citation type="submission" date="2019-04" db="EMBL/GenBank/DDBJ databases">
        <title>The genome sequence of big-headed turtle.</title>
        <authorList>
            <person name="Gong S."/>
        </authorList>
    </citation>
    <scope>NUCLEOTIDE SEQUENCE [LARGE SCALE GENOMIC DNA]</scope>
    <source>
        <strain evidence="2">DO16091913</strain>
        <tissue evidence="2">Muscle</tissue>
    </source>
</reference>
<sequence>MKTQNAVTAIYAASSKILPVCSEPVQGNEIELSRGQGGLATGPFPCSRGKRGPSCPDRSAAKREGKLLKQSSEALEEATISLQAEPLETAHIDTSYVINTWQCKKKSLKGQKQKPERTGTQK</sequence>
<dbReference type="Proteomes" id="UP000297703">
    <property type="component" value="Unassembled WGS sequence"/>
</dbReference>
<evidence type="ECO:0000313" key="2">
    <source>
        <dbReference type="EMBL" id="TFJ98488.1"/>
    </source>
</evidence>
<dbReference type="EMBL" id="QXTE01000392">
    <property type="protein sequence ID" value="TFJ98488.1"/>
    <property type="molecule type" value="Genomic_DNA"/>
</dbReference>
<name>A0A4D9DN82_9SAUR</name>
<proteinExistence type="predicted"/>